<dbReference type="GO" id="GO:0030288">
    <property type="term" value="C:outer membrane-bounded periplasmic space"/>
    <property type="evidence" value="ECO:0007669"/>
    <property type="project" value="InterPro"/>
</dbReference>
<dbReference type="GO" id="GO:0071555">
    <property type="term" value="P:cell wall organization"/>
    <property type="evidence" value="ECO:0007669"/>
    <property type="project" value="InterPro"/>
</dbReference>
<evidence type="ECO:0000313" key="4">
    <source>
        <dbReference type="Proteomes" id="UP000070250"/>
    </source>
</evidence>
<keyword evidence="4" id="KW-1185">Reference proteome</keyword>
<name>A0A127F939_STEDE</name>
<evidence type="ECO:0000256" key="1">
    <source>
        <dbReference type="SAM" id="SignalP"/>
    </source>
</evidence>
<dbReference type="RefSeq" id="WP_066919994.1">
    <property type="nucleotide sequence ID" value="NZ_CP011971.1"/>
</dbReference>
<feature type="chain" id="PRO_5007448302" description="Pili assembly chaperone N-terminal domain-containing protein" evidence="1">
    <location>
        <begin position="28"/>
        <end position="232"/>
    </location>
</feature>
<dbReference type="EMBL" id="CP011971">
    <property type="protein sequence ID" value="AMN46917.1"/>
    <property type="molecule type" value="Genomic_DNA"/>
</dbReference>
<dbReference type="InterPro" id="IPR016147">
    <property type="entry name" value="Pili_assmbl_chaperone_N"/>
</dbReference>
<dbReference type="PANTHER" id="PTHR30251:SF4">
    <property type="entry name" value="SLR1668 PROTEIN"/>
    <property type="match status" value="1"/>
</dbReference>
<evidence type="ECO:0000313" key="3">
    <source>
        <dbReference type="EMBL" id="AMN46917.1"/>
    </source>
</evidence>
<protein>
    <recommendedName>
        <fullName evidence="2">Pili assembly chaperone N-terminal domain-containing protein</fullName>
    </recommendedName>
</protein>
<feature type="domain" description="Pili assembly chaperone N-terminal" evidence="2">
    <location>
        <begin position="29"/>
        <end position="154"/>
    </location>
</feature>
<gene>
    <name evidence="3" type="ORF">ACG33_07370</name>
</gene>
<dbReference type="Pfam" id="PF00345">
    <property type="entry name" value="PapD_N"/>
    <property type="match status" value="1"/>
</dbReference>
<dbReference type="InterPro" id="IPR013783">
    <property type="entry name" value="Ig-like_fold"/>
</dbReference>
<dbReference type="Proteomes" id="UP000070250">
    <property type="component" value="Chromosome"/>
</dbReference>
<dbReference type="KEGG" id="sdf:ACG33_07370"/>
<keyword evidence="1" id="KW-0732">Signal</keyword>
<reference evidence="3 4" key="1">
    <citation type="submission" date="2015-06" db="EMBL/GenBank/DDBJ databases">
        <title>A Comprehensive Approach to Explore the Metabolic and Phylogenetic Diversity of Bacterial Steroid Degradation in the Environment: Testosterone as an Example.</title>
        <authorList>
            <person name="Yang F.-C."/>
            <person name="Chen Y.-L."/>
            <person name="Yu C.-P."/>
            <person name="Tang S.-L."/>
            <person name="Wang P.-H."/>
            <person name="Ismail W."/>
            <person name="Wang C.-H."/>
            <person name="Yang C.-Y."/>
            <person name="Chiang Y.-R."/>
        </authorList>
    </citation>
    <scope>NUCLEOTIDE SEQUENCE [LARGE SCALE GENOMIC DNA]</scope>
    <source>
        <strain evidence="3 4">DSM 18526</strain>
    </source>
</reference>
<dbReference type="InterPro" id="IPR050643">
    <property type="entry name" value="Periplasmic_pilus_chap"/>
</dbReference>
<evidence type="ECO:0000259" key="2">
    <source>
        <dbReference type="Pfam" id="PF00345"/>
    </source>
</evidence>
<organism evidence="3 4">
    <name type="scientific">Steroidobacter denitrificans</name>
    <dbReference type="NCBI Taxonomy" id="465721"/>
    <lineage>
        <taxon>Bacteria</taxon>
        <taxon>Pseudomonadati</taxon>
        <taxon>Pseudomonadota</taxon>
        <taxon>Gammaproteobacteria</taxon>
        <taxon>Steroidobacterales</taxon>
        <taxon>Steroidobacteraceae</taxon>
        <taxon>Steroidobacter</taxon>
    </lineage>
</organism>
<sequence length="232" mass="25883">MFVRVISLLTALPPALYALLSSSPAHAQMVLDKIEVELGAERRYDDIEITNLGTEPLYIQIAPSRIQHPGRPDEKRISPRDPESLGLLVTPMRLIVQPRERHRVRIVALNPQPVLDEVFRVAIKPVVGSIESDQTAAVKVVVAYDVLVLVRPADANADIQSRRTGHVLMIENLGNSCAVLHDGRQCDASQQDCRTLPAQRLYAGGKFRVELPFDTPATYTVRFRGDMKTRTF</sequence>
<accession>A0A127F939</accession>
<dbReference type="InterPro" id="IPR008962">
    <property type="entry name" value="PapD-like_sf"/>
</dbReference>
<dbReference type="PATRIC" id="fig|465721.4.peg.1560"/>
<feature type="signal peptide" evidence="1">
    <location>
        <begin position="1"/>
        <end position="27"/>
    </location>
</feature>
<dbReference type="PANTHER" id="PTHR30251">
    <property type="entry name" value="PILUS ASSEMBLY CHAPERONE"/>
    <property type="match status" value="1"/>
</dbReference>
<proteinExistence type="predicted"/>
<dbReference type="AlphaFoldDB" id="A0A127F939"/>
<dbReference type="SUPFAM" id="SSF49354">
    <property type="entry name" value="PapD-like"/>
    <property type="match status" value="1"/>
</dbReference>
<dbReference type="OrthoDB" id="7630309at2"/>
<dbReference type="STRING" id="465721.ACG33_07370"/>
<dbReference type="Gene3D" id="2.60.40.10">
    <property type="entry name" value="Immunoglobulins"/>
    <property type="match status" value="1"/>
</dbReference>